<dbReference type="STRING" id="106549.A0A540K2T5"/>
<gene>
    <name evidence="1" type="ORF">C1H46_045873</name>
</gene>
<dbReference type="PANTHER" id="PTHR46912:SF1">
    <property type="entry name" value="HIGH MOBILITY GROUP B PROTEIN 13"/>
    <property type="match status" value="1"/>
</dbReference>
<dbReference type="EMBL" id="VIEB01016902">
    <property type="protein sequence ID" value="TQD68594.1"/>
    <property type="molecule type" value="Genomic_DNA"/>
</dbReference>
<accession>A0A540K2T5</accession>
<dbReference type="Proteomes" id="UP000315295">
    <property type="component" value="Unassembled WGS sequence"/>
</dbReference>
<protein>
    <submittedName>
        <fullName evidence="1">Uncharacterized protein</fullName>
    </submittedName>
</protein>
<comment type="caution">
    <text evidence="1">The sequence shown here is derived from an EMBL/GenBank/DDBJ whole genome shotgun (WGS) entry which is preliminary data.</text>
</comment>
<dbReference type="GO" id="GO:0003677">
    <property type="term" value="F:DNA binding"/>
    <property type="evidence" value="ECO:0007669"/>
    <property type="project" value="InterPro"/>
</dbReference>
<dbReference type="AlphaFoldDB" id="A0A540K2T5"/>
<evidence type="ECO:0000313" key="1">
    <source>
        <dbReference type="EMBL" id="TQD68594.1"/>
    </source>
</evidence>
<sequence>MIKLIRVITEKDEILKTKEEDLAMKGREQDKLQMELKKLQKLKEFKPTIVCFLDPLSFLHLRLYFFMCCIILCLDAEKIYYGSEVWLGDS</sequence>
<dbReference type="PANTHER" id="PTHR46912">
    <property type="entry name" value="HIGH MOBILITY GROUP B PROTEIN 13"/>
    <property type="match status" value="1"/>
</dbReference>
<proteinExistence type="predicted"/>
<evidence type="ECO:0000313" key="2">
    <source>
        <dbReference type="Proteomes" id="UP000315295"/>
    </source>
</evidence>
<keyword evidence="2" id="KW-1185">Reference proteome</keyword>
<name>A0A540K2T5_MALBA</name>
<dbReference type="InterPro" id="IPR044601">
    <property type="entry name" value="HMGB6/HMGB13"/>
</dbReference>
<organism evidence="1 2">
    <name type="scientific">Malus baccata</name>
    <name type="common">Siberian crab apple</name>
    <name type="synonym">Pyrus baccata</name>
    <dbReference type="NCBI Taxonomy" id="106549"/>
    <lineage>
        <taxon>Eukaryota</taxon>
        <taxon>Viridiplantae</taxon>
        <taxon>Streptophyta</taxon>
        <taxon>Embryophyta</taxon>
        <taxon>Tracheophyta</taxon>
        <taxon>Spermatophyta</taxon>
        <taxon>Magnoliopsida</taxon>
        <taxon>eudicotyledons</taxon>
        <taxon>Gunneridae</taxon>
        <taxon>Pentapetalae</taxon>
        <taxon>rosids</taxon>
        <taxon>fabids</taxon>
        <taxon>Rosales</taxon>
        <taxon>Rosaceae</taxon>
        <taxon>Amygdaloideae</taxon>
        <taxon>Maleae</taxon>
        <taxon>Malus</taxon>
    </lineage>
</organism>
<reference evidence="1 2" key="1">
    <citation type="journal article" date="2019" name="G3 (Bethesda)">
        <title>Sequencing of a Wild Apple (Malus baccata) Genome Unravels the Differences Between Cultivated and Wild Apple Species Regarding Disease Resistance and Cold Tolerance.</title>
        <authorList>
            <person name="Chen X."/>
        </authorList>
    </citation>
    <scope>NUCLEOTIDE SEQUENCE [LARGE SCALE GENOMIC DNA]</scope>
    <source>
        <strain evidence="2">cv. Shandingzi</strain>
        <tissue evidence="1">Leaves</tissue>
    </source>
</reference>